<proteinExistence type="inferred from homology"/>
<dbReference type="SUPFAM" id="SSF55124">
    <property type="entry name" value="Nitrite/Sulfite reductase N-terminal domain-like"/>
    <property type="match status" value="1"/>
</dbReference>
<dbReference type="Pfam" id="PF04324">
    <property type="entry name" value="Fer2_BFD"/>
    <property type="match status" value="2"/>
</dbReference>
<evidence type="ECO:0000256" key="11">
    <source>
        <dbReference type="ARBA" id="ARBA00023002"/>
    </source>
</evidence>
<feature type="domain" description="BFD-like [2Fe-2S]-binding" evidence="19">
    <location>
        <begin position="413"/>
        <end position="462"/>
    </location>
</feature>
<reference evidence="22 23" key="1">
    <citation type="submission" date="2021-03" db="EMBL/GenBank/DDBJ databases">
        <title>Whole genome sequence of Metabacillus bambusae BG109.</title>
        <authorList>
            <person name="Jeong J.W."/>
        </authorList>
    </citation>
    <scope>NUCLEOTIDE SEQUENCE [LARGE SCALE GENOMIC DNA]</scope>
    <source>
        <strain evidence="22 23">BG109</strain>
    </source>
</reference>
<keyword evidence="14 16" id="KW-0534">Nitrate assimilation</keyword>
<evidence type="ECO:0000256" key="1">
    <source>
        <dbReference type="ARBA" id="ARBA00001929"/>
    </source>
</evidence>
<comment type="caution">
    <text evidence="22">The sequence shown here is derived from an EMBL/GenBank/DDBJ whole genome shotgun (WGS) entry which is preliminary data.</text>
</comment>
<evidence type="ECO:0000259" key="21">
    <source>
        <dbReference type="Pfam" id="PF18267"/>
    </source>
</evidence>
<feature type="domain" description="Nitrite/sulphite reductase 4Fe-4S" evidence="17">
    <location>
        <begin position="623"/>
        <end position="759"/>
    </location>
</feature>
<dbReference type="InterPro" id="IPR036136">
    <property type="entry name" value="Nit/Sulf_reduc_fer-like_dom_sf"/>
</dbReference>
<evidence type="ECO:0000256" key="12">
    <source>
        <dbReference type="ARBA" id="ARBA00023004"/>
    </source>
</evidence>
<dbReference type="Pfam" id="PF07992">
    <property type="entry name" value="Pyr_redox_2"/>
    <property type="match status" value="1"/>
</dbReference>
<evidence type="ECO:0000256" key="7">
    <source>
        <dbReference type="ARBA" id="ARBA00022630"/>
    </source>
</evidence>
<dbReference type="PRINTS" id="PR00411">
    <property type="entry name" value="PNDRDTASEI"/>
</dbReference>
<dbReference type="InterPro" id="IPR036188">
    <property type="entry name" value="FAD/NAD-bd_sf"/>
</dbReference>
<dbReference type="Gene3D" id="3.30.390.30">
    <property type="match status" value="1"/>
</dbReference>
<evidence type="ECO:0000256" key="10">
    <source>
        <dbReference type="ARBA" id="ARBA00022827"/>
    </source>
</evidence>
<name>A0ABS3N382_9BACI</name>
<keyword evidence="9" id="KW-0479">Metal-binding</keyword>
<keyword evidence="6" id="KW-0349">Heme</keyword>
<comment type="pathway">
    <text evidence="4">Nitrogen metabolism; nitrate reduction (assimilation).</text>
</comment>
<comment type="similarity">
    <text evidence="5">Belongs to the nitrite and sulfite reductase 4Fe-4S domain family.</text>
</comment>
<evidence type="ECO:0000256" key="3">
    <source>
        <dbReference type="ARBA" id="ARBA00001974"/>
    </source>
</evidence>
<dbReference type="InterPro" id="IPR045854">
    <property type="entry name" value="NO2/SO3_Rdtase_4Fe4S_sf"/>
</dbReference>
<comment type="cofactor">
    <cofactor evidence="1">
        <name>siroheme</name>
        <dbReference type="ChEBI" id="CHEBI:60052"/>
    </cofactor>
</comment>
<evidence type="ECO:0000259" key="18">
    <source>
        <dbReference type="Pfam" id="PF03460"/>
    </source>
</evidence>
<feature type="domain" description="BFD-like [2Fe-2S]-binding" evidence="19">
    <location>
        <begin position="479"/>
        <end position="528"/>
    </location>
</feature>
<dbReference type="Gene3D" id="3.50.50.60">
    <property type="entry name" value="FAD/NAD(P)-binding domain"/>
    <property type="match status" value="2"/>
</dbReference>
<evidence type="ECO:0000256" key="13">
    <source>
        <dbReference type="ARBA" id="ARBA00023014"/>
    </source>
</evidence>
<dbReference type="Gene3D" id="1.10.10.1100">
    <property type="entry name" value="BFD-like [2Fe-2S]-binding domain"/>
    <property type="match status" value="1"/>
</dbReference>
<accession>A0ABS3N382</accession>
<dbReference type="EMBL" id="JAGDEL010000009">
    <property type="protein sequence ID" value="MBO1512712.1"/>
    <property type="molecule type" value="Genomic_DNA"/>
</dbReference>
<evidence type="ECO:0000259" key="20">
    <source>
        <dbReference type="Pfam" id="PF07992"/>
    </source>
</evidence>
<keyword evidence="10 16" id="KW-0274">FAD</keyword>
<keyword evidence="7 16" id="KW-0285">Flavoprotein</keyword>
<keyword evidence="12" id="KW-0408">Iron</keyword>
<feature type="domain" description="NADH-rubredoxin oxidoreductase C-terminal" evidence="21">
    <location>
        <begin position="316"/>
        <end position="383"/>
    </location>
</feature>
<dbReference type="InterPro" id="IPR012744">
    <property type="entry name" value="Nitri_red_NirB"/>
</dbReference>
<feature type="domain" description="FAD/NAD(P)-binding" evidence="20">
    <location>
        <begin position="4"/>
        <end position="279"/>
    </location>
</feature>
<keyword evidence="23" id="KW-1185">Reference proteome</keyword>
<dbReference type="InterPro" id="IPR052034">
    <property type="entry name" value="NasD-like"/>
</dbReference>
<gene>
    <name evidence="22" type="ORF">I7822_13635</name>
</gene>
<feature type="domain" description="Nitrite/Sulfite reductase ferredoxin-like" evidence="18">
    <location>
        <begin position="552"/>
        <end position="614"/>
    </location>
</feature>
<dbReference type="RefSeq" id="WP_207979048.1">
    <property type="nucleotide sequence ID" value="NZ_JAGDEL010000009.1"/>
</dbReference>
<dbReference type="CDD" id="cd19944">
    <property type="entry name" value="NirB_Fer2_BFD-like_2"/>
    <property type="match status" value="1"/>
</dbReference>
<evidence type="ECO:0000313" key="22">
    <source>
        <dbReference type="EMBL" id="MBO1512712.1"/>
    </source>
</evidence>
<dbReference type="CDD" id="cd19943">
    <property type="entry name" value="NirB_Fer2_BFD-like_1"/>
    <property type="match status" value="1"/>
</dbReference>
<protein>
    <submittedName>
        <fullName evidence="22">NAD(P)/FAD-dependent oxidoreductase</fullName>
    </submittedName>
</protein>
<dbReference type="InterPro" id="IPR023753">
    <property type="entry name" value="FAD/NAD-binding_dom"/>
</dbReference>
<dbReference type="Pfam" id="PF01077">
    <property type="entry name" value="NIR_SIR"/>
    <property type="match status" value="1"/>
</dbReference>
<dbReference type="PIRSF" id="PIRSF037149">
    <property type="entry name" value="NirB"/>
    <property type="match status" value="1"/>
</dbReference>
<dbReference type="InterPro" id="IPR006067">
    <property type="entry name" value="NO2/SO3_Rdtase_4Fe4S_dom"/>
</dbReference>
<dbReference type="InterPro" id="IPR007419">
    <property type="entry name" value="BFD-like_2Fe2S-bd_dom"/>
</dbReference>
<dbReference type="InterPro" id="IPR016156">
    <property type="entry name" value="FAD/NAD-linked_Rdtase_dimer_sf"/>
</dbReference>
<dbReference type="InterPro" id="IPR005117">
    <property type="entry name" value="NiRdtase/SiRdtase_haem-b_fer"/>
</dbReference>
<keyword evidence="13" id="KW-0411">Iron-sulfur</keyword>
<evidence type="ECO:0000313" key="23">
    <source>
        <dbReference type="Proteomes" id="UP000663981"/>
    </source>
</evidence>
<keyword evidence="11" id="KW-0560">Oxidoreductase</keyword>
<evidence type="ECO:0000256" key="16">
    <source>
        <dbReference type="PIRNR" id="PIRNR037149"/>
    </source>
</evidence>
<dbReference type="PRINTS" id="PR00368">
    <property type="entry name" value="FADPNR"/>
</dbReference>
<dbReference type="NCBIfam" id="TIGR02374">
    <property type="entry name" value="nitri_red_nirB"/>
    <property type="match status" value="1"/>
</dbReference>
<dbReference type="InterPro" id="IPR041575">
    <property type="entry name" value="Rubredoxin_C"/>
</dbReference>
<evidence type="ECO:0000256" key="8">
    <source>
        <dbReference type="ARBA" id="ARBA00022714"/>
    </source>
</evidence>
<dbReference type="SUPFAM" id="SSF51905">
    <property type="entry name" value="FAD/NAD(P)-binding domain"/>
    <property type="match status" value="1"/>
</dbReference>
<evidence type="ECO:0000256" key="4">
    <source>
        <dbReference type="ARBA" id="ARBA00005096"/>
    </source>
</evidence>
<dbReference type="PANTHER" id="PTHR43809:SF1">
    <property type="entry name" value="NITRITE REDUCTASE (NADH) LARGE SUBUNIT"/>
    <property type="match status" value="1"/>
</dbReference>
<evidence type="ECO:0000256" key="2">
    <source>
        <dbReference type="ARBA" id="ARBA00001966"/>
    </source>
</evidence>
<comment type="cofactor">
    <cofactor evidence="15">
        <name>[2Fe-2S] cluster</name>
        <dbReference type="ChEBI" id="CHEBI:190135"/>
    </cofactor>
</comment>
<dbReference type="PANTHER" id="PTHR43809">
    <property type="entry name" value="NITRITE REDUCTASE (NADH) LARGE SUBUNIT"/>
    <property type="match status" value="1"/>
</dbReference>
<evidence type="ECO:0000256" key="5">
    <source>
        <dbReference type="ARBA" id="ARBA00010429"/>
    </source>
</evidence>
<comment type="cofactor">
    <cofactor evidence="3 16">
        <name>FAD</name>
        <dbReference type="ChEBI" id="CHEBI:57692"/>
    </cofactor>
</comment>
<evidence type="ECO:0000256" key="15">
    <source>
        <dbReference type="ARBA" id="ARBA00034078"/>
    </source>
</evidence>
<dbReference type="InterPro" id="IPR017121">
    <property type="entry name" value="Nitrite_Rdtase_lsu"/>
</dbReference>
<dbReference type="InterPro" id="IPR041854">
    <property type="entry name" value="BFD-like_2Fe2S-bd_dom_sf"/>
</dbReference>
<evidence type="ECO:0000259" key="19">
    <source>
        <dbReference type="Pfam" id="PF04324"/>
    </source>
</evidence>
<comment type="cofactor">
    <cofactor evidence="2">
        <name>[4Fe-4S] cluster</name>
        <dbReference type="ChEBI" id="CHEBI:49883"/>
    </cofactor>
</comment>
<keyword evidence="8" id="KW-0001">2Fe-2S</keyword>
<evidence type="ECO:0000259" key="17">
    <source>
        <dbReference type="Pfam" id="PF01077"/>
    </source>
</evidence>
<organism evidence="22 23">
    <name type="scientific">Metabacillus bambusae</name>
    <dbReference type="NCBI Taxonomy" id="2795218"/>
    <lineage>
        <taxon>Bacteria</taxon>
        <taxon>Bacillati</taxon>
        <taxon>Bacillota</taxon>
        <taxon>Bacilli</taxon>
        <taxon>Bacillales</taxon>
        <taxon>Bacillaceae</taxon>
        <taxon>Metabacillus</taxon>
    </lineage>
</organism>
<evidence type="ECO:0000256" key="14">
    <source>
        <dbReference type="ARBA" id="ARBA00023063"/>
    </source>
</evidence>
<sequence>MKQKLVVIGNGMAGVRCVEEILKHNSQDFDVSIIGSEPHLNYNRILLSSVLQGEATFQDITINDIDWYELNRIKLFSGEAAIKIDSHKKEITTDQNRSLPYDKLIIATGSSPFVLPVPGVEKNGVVTFRTIEDCKAIIETSDKAKKAVVIGGGVLGLEAARGLLNLGLDVKVVHNTDYLMQRQLDVTASNMLREKLEKQGIGFLLGKVTQEIVGDNKVEGLLFTDGSSIDADLVVMAVGVIPNIEMAKTSGILTDRGIVVNDFMETSISDIYAVGECVQHNGVVYGLVKPLYEQGQVLAKHICGLAEQGYKGSILSTSLKVPGIDLFSVGEFDEDDTTKTLKMLNEMDEVYKKIVVRGDIIVGAVLFGDTNDQSRLLDLIVKRKHVSDEEKRKILESANKDASSIKSMKASEIICNCNGVSKGTIIEAVQQKGLTSVEQVKQCTKASGSCGGCKSLVSDLLAYIHSDECEEIFQQKSLCACTSLTEDEVVLQIQQRNLSTLQDVFVELGWKTKSGCSSCAPAISYYLAMIYPDTDGLNEKFSVNENIGAYLEKDGTYSVVPQMYGGMTNAAEFRRLASIIEKFKITNVGITAEQRIQLKGIEKEHIQAVCSELNMQLSPVRTNTIRHVNTCFGEQICQCENKHALQLAIELEKETEYLLTPHRVVLGISACKHREIDMITKDISIIGVNRGWEIYVGGSSNPSVKQGELFTVASNSQEAKQLICGFVQYYRETANYLEQIGEWIERVGLIHIREVLFEDSLRDQLVERLEAEVLPFVGKPV</sequence>
<dbReference type="Pfam" id="PF18267">
    <property type="entry name" value="Rubredoxin_C"/>
    <property type="match status" value="1"/>
</dbReference>
<evidence type="ECO:0000256" key="6">
    <source>
        <dbReference type="ARBA" id="ARBA00022617"/>
    </source>
</evidence>
<evidence type="ECO:0000256" key="9">
    <source>
        <dbReference type="ARBA" id="ARBA00022723"/>
    </source>
</evidence>
<dbReference type="SUPFAM" id="SSF56014">
    <property type="entry name" value="Nitrite and sulphite reductase 4Fe-4S domain-like"/>
    <property type="match status" value="1"/>
</dbReference>
<dbReference type="Gene3D" id="3.30.413.10">
    <property type="entry name" value="Sulfite Reductase Hemoprotein, domain 1"/>
    <property type="match status" value="1"/>
</dbReference>
<dbReference type="Proteomes" id="UP000663981">
    <property type="component" value="Unassembled WGS sequence"/>
</dbReference>
<dbReference type="Pfam" id="PF03460">
    <property type="entry name" value="NIR_SIR_ferr"/>
    <property type="match status" value="1"/>
</dbReference>